<gene>
    <name evidence="8" type="ORF">WMY93_030277</name>
</gene>
<dbReference type="InterPro" id="IPR017441">
    <property type="entry name" value="Protein_kinase_ATP_BS"/>
</dbReference>
<feature type="domain" description="Protein kinase" evidence="7">
    <location>
        <begin position="23"/>
        <end position="338"/>
    </location>
</feature>
<evidence type="ECO:0000256" key="5">
    <source>
        <dbReference type="ARBA" id="ARBA00022840"/>
    </source>
</evidence>
<evidence type="ECO:0000259" key="7">
    <source>
        <dbReference type="PROSITE" id="PS50011"/>
    </source>
</evidence>
<dbReference type="SMART" id="SM00220">
    <property type="entry name" value="S_TKc"/>
    <property type="match status" value="1"/>
</dbReference>
<accession>A0AAW0MM75</accession>
<dbReference type="GO" id="GO:0005524">
    <property type="term" value="F:ATP binding"/>
    <property type="evidence" value="ECO:0007669"/>
    <property type="project" value="UniProtKB-UniRule"/>
</dbReference>
<dbReference type="GO" id="GO:0046332">
    <property type="term" value="F:SMAD binding"/>
    <property type="evidence" value="ECO:0007669"/>
    <property type="project" value="TreeGrafter"/>
</dbReference>
<dbReference type="GO" id="GO:0016605">
    <property type="term" value="C:PML body"/>
    <property type="evidence" value="ECO:0007669"/>
    <property type="project" value="TreeGrafter"/>
</dbReference>
<evidence type="ECO:0000256" key="3">
    <source>
        <dbReference type="ARBA" id="ARBA00022741"/>
    </source>
</evidence>
<dbReference type="InterPro" id="IPR000719">
    <property type="entry name" value="Prot_kinase_dom"/>
</dbReference>
<keyword evidence="3 6" id="KW-0547">Nucleotide-binding</keyword>
<dbReference type="GO" id="GO:0004674">
    <property type="term" value="F:protein serine/threonine kinase activity"/>
    <property type="evidence" value="ECO:0007669"/>
    <property type="project" value="UniProtKB-KW"/>
</dbReference>
<dbReference type="InterPro" id="IPR011009">
    <property type="entry name" value="Kinase-like_dom_sf"/>
</dbReference>
<dbReference type="PROSITE" id="PS00108">
    <property type="entry name" value="PROTEIN_KINASE_ST"/>
    <property type="match status" value="1"/>
</dbReference>
<keyword evidence="5 6" id="KW-0067">ATP-binding</keyword>
<dbReference type="PROSITE" id="PS00107">
    <property type="entry name" value="PROTEIN_KINASE_ATP"/>
    <property type="match status" value="1"/>
</dbReference>
<dbReference type="PROSITE" id="PS50011">
    <property type="entry name" value="PROTEIN_KINASE_DOM"/>
    <property type="match status" value="1"/>
</dbReference>
<dbReference type="GO" id="GO:0005737">
    <property type="term" value="C:cytoplasm"/>
    <property type="evidence" value="ECO:0007669"/>
    <property type="project" value="TreeGrafter"/>
</dbReference>
<dbReference type="PANTHER" id="PTHR24058">
    <property type="entry name" value="DUAL SPECIFICITY PROTEIN KINASE"/>
    <property type="match status" value="1"/>
</dbReference>
<dbReference type="GO" id="GO:0004713">
    <property type="term" value="F:protein tyrosine kinase activity"/>
    <property type="evidence" value="ECO:0007669"/>
    <property type="project" value="TreeGrafter"/>
</dbReference>
<organism evidence="8 9">
    <name type="scientific">Mugilogobius chulae</name>
    <name type="common">yellowstripe goby</name>
    <dbReference type="NCBI Taxonomy" id="88201"/>
    <lineage>
        <taxon>Eukaryota</taxon>
        <taxon>Metazoa</taxon>
        <taxon>Chordata</taxon>
        <taxon>Craniata</taxon>
        <taxon>Vertebrata</taxon>
        <taxon>Euteleostomi</taxon>
        <taxon>Actinopterygii</taxon>
        <taxon>Neopterygii</taxon>
        <taxon>Teleostei</taxon>
        <taxon>Neoteleostei</taxon>
        <taxon>Acanthomorphata</taxon>
        <taxon>Gobiaria</taxon>
        <taxon>Gobiiformes</taxon>
        <taxon>Gobioidei</taxon>
        <taxon>Gobiidae</taxon>
        <taxon>Gobionellinae</taxon>
        <taxon>Mugilogobius</taxon>
    </lineage>
</organism>
<dbReference type="EMBL" id="JBBPFD010000022">
    <property type="protein sequence ID" value="KAK7881868.1"/>
    <property type="molecule type" value="Genomic_DNA"/>
</dbReference>
<evidence type="ECO:0000256" key="4">
    <source>
        <dbReference type="ARBA" id="ARBA00022777"/>
    </source>
</evidence>
<dbReference type="Gene3D" id="3.30.200.20">
    <property type="entry name" value="Phosphorylase Kinase, domain 1"/>
    <property type="match status" value="1"/>
</dbReference>
<reference evidence="9" key="1">
    <citation type="submission" date="2024-04" db="EMBL/GenBank/DDBJ databases">
        <title>Salinicola lusitanus LLJ914,a marine bacterium isolated from the Okinawa Trough.</title>
        <authorList>
            <person name="Li J."/>
        </authorList>
    </citation>
    <scope>NUCLEOTIDE SEQUENCE [LARGE SCALE GENOMIC DNA]</scope>
</reference>
<feature type="binding site" evidence="6">
    <location>
        <position position="52"/>
    </location>
    <ligand>
        <name>ATP</name>
        <dbReference type="ChEBI" id="CHEBI:30616"/>
    </ligand>
</feature>
<dbReference type="InterPro" id="IPR050494">
    <property type="entry name" value="Ser_Thr_dual-spec_kinase"/>
</dbReference>
<comment type="caution">
    <text evidence="8">The sequence shown here is derived from an EMBL/GenBank/DDBJ whole genome shotgun (WGS) entry which is preliminary data.</text>
</comment>
<evidence type="ECO:0000256" key="6">
    <source>
        <dbReference type="PROSITE-ProRule" id="PRU10141"/>
    </source>
</evidence>
<dbReference type="AlphaFoldDB" id="A0AAW0MM75"/>
<sequence>MSSALRFNRVPHMNANNNTISKYKMVEMLGKGCFGKVAKCRNQATGEIVALKMIDRNWEIFQQELDMLEYLKELDPERYNLVKLLDVDLDFLGHQCLAFEMLDISVHDLQKKSSFSLSQIRPMAKQLLTALHGLKSVGVMHTDIKPDNIMLVNHLEQPFKVKLIDFGLAKLSSQVETGQDMQPICFCSPEVMLGLPLWEAVDMWSLACCFLIFYSGNLEFRAVSEFEYLRNVVRFFGKPADELLNTGIKTGKYFVSENSQWRLKSLQELIACSSEPIAMSGHKPSSANLKQHIRDCKILESDLERSDREAFLDLLEKMFEMDARKRITPSNALLHPFITMKHLPEGDEYTNQAHKLMQVVGKEGRPLPQQNEAVIDRALNKPAVYQSAHDNNTYQLRLESKFTAGWNESDCWGNISQTKFEHKRPAGMFEIPCPPPVFECAQENETYQPTGKPKLPPGLNESDCWGFICQTKYEQKLPADLFKIPCPPPVFEFAQENEKYQPTGKPKLPPGLNESDCWGYICQTKFEQKLPADLFQVMCPPPILESTNWSGTYKPKEPKLPLGLNESDCWGNICQTKFEQKRPVGLFEIPCPPPVFQFAHENETYQPTEKLKLPPGLNESDCWVTSAKQNLNKNSQQACLKCVRLFVPLLMGVTITNRDKNPNSQQTSLKCLFHHSSLNLLK</sequence>
<dbReference type="SUPFAM" id="SSF56112">
    <property type="entry name" value="Protein kinase-like (PK-like)"/>
    <property type="match status" value="1"/>
</dbReference>
<dbReference type="GO" id="GO:0003713">
    <property type="term" value="F:transcription coactivator activity"/>
    <property type="evidence" value="ECO:0007669"/>
    <property type="project" value="TreeGrafter"/>
</dbReference>
<dbReference type="GO" id="GO:0007224">
    <property type="term" value="P:smoothened signaling pathway"/>
    <property type="evidence" value="ECO:0007669"/>
    <property type="project" value="TreeGrafter"/>
</dbReference>
<dbReference type="Pfam" id="PF00069">
    <property type="entry name" value="Pkinase"/>
    <property type="match status" value="1"/>
</dbReference>
<dbReference type="Gene3D" id="1.10.510.10">
    <property type="entry name" value="Transferase(Phosphotransferase) domain 1"/>
    <property type="match status" value="1"/>
</dbReference>
<name>A0AAW0MM75_9GOBI</name>
<evidence type="ECO:0000256" key="1">
    <source>
        <dbReference type="ARBA" id="ARBA00022527"/>
    </source>
</evidence>
<protein>
    <recommendedName>
        <fullName evidence="7">Protein kinase domain-containing protein</fullName>
    </recommendedName>
</protein>
<proteinExistence type="predicted"/>
<dbReference type="PANTHER" id="PTHR24058:SF53">
    <property type="entry name" value="HOMEODOMAIN-INTERACTING PROTEIN KINASE 2"/>
    <property type="match status" value="1"/>
</dbReference>
<evidence type="ECO:0000313" key="9">
    <source>
        <dbReference type="Proteomes" id="UP001460270"/>
    </source>
</evidence>
<keyword evidence="4" id="KW-0418">Kinase</keyword>
<keyword evidence="2" id="KW-0808">Transferase</keyword>
<dbReference type="InterPro" id="IPR008271">
    <property type="entry name" value="Ser/Thr_kinase_AS"/>
</dbReference>
<keyword evidence="1" id="KW-0723">Serine/threonine-protein kinase</keyword>
<dbReference type="Proteomes" id="UP001460270">
    <property type="component" value="Unassembled WGS sequence"/>
</dbReference>
<dbReference type="GO" id="GO:0045944">
    <property type="term" value="P:positive regulation of transcription by RNA polymerase II"/>
    <property type="evidence" value="ECO:0007669"/>
    <property type="project" value="TreeGrafter"/>
</dbReference>
<evidence type="ECO:0000256" key="2">
    <source>
        <dbReference type="ARBA" id="ARBA00022679"/>
    </source>
</evidence>
<dbReference type="GO" id="GO:0003714">
    <property type="term" value="F:transcription corepressor activity"/>
    <property type="evidence" value="ECO:0007669"/>
    <property type="project" value="TreeGrafter"/>
</dbReference>
<evidence type="ECO:0000313" key="8">
    <source>
        <dbReference type="EMBL" id="KAK7881868.1"/>
    </source>
</evidence>
<keyword evidence="9" id="KW-1185">Reference proteome</keyword>
<dbReference type="GO" id="GO:0042771">
    <property type="term" value="P:intrinsic apoptotic signaling pathway in response to DNA damage by p53 class mediator"/>
    <property type="evidence" value="ECO:0007669"/>
    <property type="project" value="TreeGrafter"/>
</dbReference>